<gene>
    <name evidence="2" type="ORF">BN1209_0720</name>
</gene>
<evidence type="ECO:0000313" key="3">
    <source>
        <dbReference type="Proteomes" id="UP000056322"/>
    </source>
</evidence>
<sequence>MNRKVALVIGLQAFLIIVLFWVLVFYGKDEYDTYNQAQEEEVATPNRVNEVKGATVVTLSLEAQKQSDIQTASLHVSQHQKTLNTLGNVLSIDTLIELRTRYLNAKANATIARASLANSKLDFQRMQALNKDDKNVSDQVMLAAQAAFKADQAKVQAAETEASNLNDTMRQTWGESLANEATKEPASANFQALLLHKEVLLLITLPTDSNVSAGERINVVPTGAQTKVISAQLVAAAPQTDTTIQGRTYYFRAPAENLRAGMRVSVEMKATPNNTKTSNGIIVPAKAVVWYAGKPWVYKKQSEDRFVRLPINTDNEINGGWFNQSASLADGDDLVINGAQLLLSEEFKYQIKNENQD</sequence>
<protein>
    <recommendedName>
        <fullName evidence="4">Efflux transporter, RND family, MFP subunit</fullName>
    </recommendedName>
</protein>
<evidence type="ECO:0000313" key="2">
    <source>
        <dbReference type="EMBL" id="CEN55763.1"/>
    </source>
</evidence>
<keyword evidence="1" id="KW-0812">Transmembrane</keyword>
<keyword evidence="1" id="KW-0472">Membrane</keyword>
<keyword evidence="1" id="KW-1133">Transmembrane helix</keyword>
<reference evidence="3" key="1">
    <citation type="submission" date="2014-12" db="EMBL/GenBank/DDBJ databases">
        <authorList>
            <person name="Salcher M.M."/>
        </authorList>
    </citation>
    <scope>NUCLEOTIDE SEQUENCE [LARGE SCALE GENOMIC DNA]</scope>
    <source>
        <strain evidence="3">MMS-10A-171</strain>
    </source>
</reference>
<evidence type="ECO:0008006" key="4">
    <source>
        <dbReference type="Google" id="ProtNLM"/>
    </source>
</evidence>
<evidence type="ECO:0000256" key="1">
    <source>
        <dbReference type="SAM" id="Phobius"/>
    </source>
</evidence>
<accession>A0A0B7IXD5</accession>
<keyword evidence="3" id="KW-1185">Reference proteome</keyword>
<dbReference type="EMBL" id="LN794158">
    <property type="protein sequence ID" value="CEN55763.1"/>
    <property type="molecule type" value="Genomic_DNA"/>
</dbReference>
<dbReference type="AlphaFoldDB" id="A0A0B7IXD5"/>
<dbReference type="Proteomes" id="UP000056322">
    <property type="component" value="Chromosome 1"/>
</dbReference>
<dbReference type="HOGENOM" id="CLU_061990_0_0_4"/>
<organism evidence="2 3">
    <name type="scientific">Candidatus Methylopumilus turicensis</name>
    <dbReference type="NCBI Taxonomy" id="1581680"/>
    <lineage>
        <taxon>Bacteria</taxon>
        <taxon>Pseudomonadati</taxon>
        <taxon>Pseudomonadota</taxon>
        <taxon>Betaproteobacteria</taxon>
        <taxon>Nitrosomonadales</taxon>
        <taxon>Methylophilaceae</taxon>
        <taxon>Candidatus Methylopumilus</taxon>
    </lineage>
</organism>
<name>A0A0B7IXD5_9PROT</name>
<dbReference type="OrthoDB" id="7059230at2"/>
<dbReference type="RefSeq" id="WP_045750989.1">
    <property type="nucleotide sequence ID" value="NZ_LN794158.1"/>
</dbReference>
<dbReference type="KEGG" id="mbac:BN1209_0720"/>
<dbReference type="Gene3D" id="2.40.420.20">
    <property type="match status" value="1"/>
</dbReference>
<dbReference type="STRING" id="1581680.BN1209_0720"/>
<proteinExistence type="predicted"/>
<feature type="transmembrane region" description="Helical" evidence="1">
    <location>
        <begin position="7"/>
        <end position="26"/>
    </location>
</feature>